<protein>
    <submittedName>
        <fullName evidence="6">Uncharacterized protein</fullName>
    </submittedName>
</protein>
<reference evidence="6" key="1">
    <citation type="submission" date="2022-11" db="UniProtKB">
        <authorList>
            <consortium name="WormBaseParasite"/>
        </authorList>
    </citation>
    <scope>IDENTIFICATION</scope>
</reference>
<evidence type="ECO:0000256" key="3">
    <source>
        <dbReference type="SAM" id="Coils"/>
    </source>
</evidence>
<keyword evidence="3" id="KW-0175">Coiled coil</keyword>
<dbReference type="Proteomes" id="UP000887565">
    <property type="component" value="Unplaced"/>
</dbReference>
<feature type="compositionally biased region" description="Basic residues" evidence="4">
    <location>
        <begin position="79"/>
        <end position="91"/>
    </location>
</feature>
<evidence type="ECO:0000256" key="4">
    <source>
        <dbReference type="SAM" id="MobiDB-lite"/>
    </source>
</evidence>
<dbReference type="AlphaFoldDB" id="A0A915KBU9"/>
<proteinExistence type="predicted"/>
<feature type="compositionally biased region" description="Low complexity" evidence="4">
    <location>
        <begin position="156"/>
        <end position="168"/>
    </location>
</feature>
<evidence type="ECO:0000256" key="2">
    <source>
        <dbReference type="ARBA" id="ARBA00023242"/>
    </source>
</evidence>
<keyword evidence="2" id="KW-0539">Nucleus</keyword>
<evidence type="ECO:0000313" key="5">
    <source>
        <dbReference type="Proteomes" id="UP000887565"/>
    </source>
</evidence>
<name>A0A915KBU9_ROMCU</name>
<keyword evidence="5" id="KW-1185">Reference proteome</keyword>
<sequence>MAQNDNGRNGALYEKMRVISKGLREKSSATIDNAQQADILVKSLVDQCREWRASQEELERLINQILAESGDAAEEEKVRKSRRHRSLRRKQLHDDQEQKGSRRKHSKKSKSGRYLTKYKFVATMRFEKNSPAIEPNKINYKLMADGSPNRRSGRRYNNTSHNYSNNGNFLVDDDPRRSPEAGEKLLFERFENVASSVTKLYNAPSWPMFQQAAAAITLFYKDNVDSYRRGLDHGVQTGRQMLCKDLLAAIQLSGHPYIRRDDCIDLILNLTSSSALSTSSSANGSTVTMTTSPQSSLRSSPPRCADAATMCTEDAPQDSSMALVSNLETFGQALNSPLGLTTFFVDECRRHQQSKRRRPQMDDDDESWDERVQKWTREIFHVESKLYVGLWHINLAAIGDHLAGQWSSLNKK</sequence>
<feature type="region of interest" description="Disordered" evidence="4">
    <location>
        <begin position="144"/>
        <end position="175"/>
    </location>
</feature>
<feature type="coiled-coil region" evidence="3">
    <location>
        <begin position="41"/>
        <end position="68"/>
    </location>
</feature>
<organism evidence="5 6">
    <name type="scientific">Romanomermis culicivorax</name>
    <name type="common">Nematode worm</name>
    <dbReference type="NCBI Taxonomy" id="13658"/>
    <lineage>
        <taxon>Eukaryota</taxon>
        <taxon>Metazoa</taxon>
        <taxon>Ecdysozoa</taxon>
        <taxon>Nematoda</taxon>
        <taxon>Enoplea</taxon>
        <taxon>Dorylaimia</taxon>
        <taxon>Mermithida</taxon>
        <taxon>Mermithoidea</taxon>
        <taxon>Mermithidae</taxon>
        <taxon>Romanomermis</taxon>
    </lineage>
</organism>
<dbReference type="GO" id="GO:0005634">
    <property type="term" value="C:nucleus"/>
    <property type="evidence" value="ECO:0007669"/>
    <property type="project" value="UniProtKB-SubCell"/>
</dbReference>
<dbReference type="Pfam" id="PF15251">
    <property type="entry name" value="TAPR1-like"/>
    <property type="match status" value="1"/>
</dbReference>
<dbReference type="PANTHER" id="PTHR31624">
    <property type="entry name" value="UPF0472 PROTEIN C16ORF72"/>
    <property type="match status" value="1"/>
</dbReference>
<dbReference type="WBParaSite" id="nRc.2.0.1.t36258-RA">
    <property type="protein sequence ID" value="nRc.2.0.1.t36258-RA"/>
    <property type="gene ID" value="nRc.2.0.1.g36258"/>
</dbReference>
<evidence type="ECO:0000256" key="1">
    <source>
        <dbReference type="ARBA" id="ARBA00004123"/>
    </source>
</evidence>
<feature type="region of interest" description="Disordered" evidence="4">
    <location>
        <begin position="70"/>
        <end position="112"/>
    </location>
</feature>
<comment type="subcellular location">
    <subcellularLocation>
        <location evidence="1">Nucleus</location>
    </subcellularLocation>
</comment>
<dbReference type="InterPro" id="IPR029196">
    <property type="entry name" value="HAPSTR1-like"/>
</dbReference>
<dbReference type="PANTHER" id="PTHR31624:SF4">
    <property type="entry name" value="CHROMOSOME 16 OPEN READING FRAME 72"/>
    <property type="match status" value="1"/>
</dbReference>
<evidence type="ECO:0000313" key="6">
    <source>
        <dbReference type="WBParaSite" id="nRc.2.0.1.t36258-RA"/>
    </source>
</evidence>
<accession>A0A915KBU9</accession>
<feature type="region of interest" description="Disordered" evidence="4">
    <location>
        <begin position="279"/>
        <end position="303"/>
    </location>
</feature>
<dbReference type="InterPro" id="IPR040308">
    <property type="entry name" value="HAPR1"/>
</dbReference>
<feature type="compositionally biased region" description="Basic residues" evidence="4">
    <location>
        <begin position="101"/>
        <end position="111"/>
    </location>
</feature>